<evidence type="ECO:0008006" key="3">
    <source>
        <dbReference type="Google" id="ProtNLM"/>
    </source>
</evidence>
<keyword evidence="2" id="KW-1185">Reference proteome</keyword>
<evidence type="ECO:0000313" key="1">
    <source>
        <dbReference type="EMBL" id="CTQ72239.1"/>
    </source>
</evidence>
<gene>
    <name evidence="1" type="ORF">LA5096_03165</name>
</gene>
<dbReference type="Gene3D" id="2.70.98.10">
    <property type="match status" value="1"/>
</dbReference>
<dbReference type="STRING" id="311410.LA5095_00024"/>
<dbReference type="InterPro" id="IPR014718">
    <property type="entry name" value="GH-type_carb-bd"/>
</dbReference>
<name>A0A0M6ZMZ5_9HYPH</name>
<dbReference type="AlphaFoldDB" id="A0A0M6ZMZ5"/>
<dbReference type="GO" id="GO:0030246">
    <property type="term" value="F:carbohydrate binding"/>
    <property type="evidence" value="ECO:0007669"/>
    <property type="project" value="InterPro"/>
</dbReference>
<dbReference type="GeneID" id="97670518"/>
<dbReference type="InterPro" id="IPR011013">
    <property type="entry name" value="Gal_mutarotase_sf_dom"/>
</dbReference>
<accession>A0A0M6ZMZ5</accession>
<dbReference type="GO" id="GO:0005975">
    <property type="term" value="P:carbohydrate metabolic process"/>
    <property type="evidence" value="ECO:0007669"/>
    <property type="project" value="InterPro"/>
</dbReference>
<dbReference type="SUPFAM" id="SSF74650">
    <property type="entry name" value="Galactose mutarotase-like"/>
    <property type="match status" value="1"/>
</dbReference>
<dbReference type="Proteomes" id="UP000049983">
    <property type="component" value="Unassembled WGS sequence"/>
</dbReference>
<protein>
    <recommendedName>
        <fullName evidence="3">Aldose 1-epimerase</fullName>
    </recommendedName>
</protein>
<organism evidence="1 2">
    <name type="scientific">Roseibium album</name>
    <dbReference type="NCBI Taxonomy" id="311410"/>
    <lineage>
        <taxon>Bacteria</taxon>
        <taxon>Pseudomonadati</taxon>
        <taxon>Pseudomonadota</taxon>
        <taxon>Alphaproteobacteria</taxon>
        <taxon>Hyphomicrobiales</taxon>
        <taxon>Stappiaceae</taxon>
        <taxon>Roseibium</taxon>
    </lineage>
</organism>
<sequence>MTGYRTLKWETGQVTMQKRGAMLRDLSVNLPDGQIVRPLHTAPWVGKDNVSELDGLMQGLSGEWPCVPFGARHDDLPPSWPRSLGWEDTFAHGYAAHHDWEISASAGSLDARIEMPADHPVHSLRRRVQPEANGIVLDLWILPRRDCRLPVGLHPVFALPDDPLRMRVEVSGATKVIAHPETPPPDPTPALPGAVSGSLDVVRDTTGGVVDFSRLPHSGQNETRLMALGGNGHVTITDQLTGIATKLCYDAARFPFVMLWISNRGRAAEPWSSRHLALGVEPVRAAFDLGTCVSADDNPVSRLGEATAFDFAANREFHTTYTISVHEPSTASR</sequence>
<dbReference type="RefSeq" id="WP_055110905.1">
    <property type="nucleotide sequence ID" value="NZ_CXWA01000006.1"/>
</dbReference>
<proteinExistence type="predicted"/>
<reference evidence="2" key="1">
    <citation type="submission" date="2015-07" db="EMBL/GenBank/DDBJ databases">
        <authorList>
            <person name="Rodrigo-Torres Lidia"/>
            <person name="Arahal R.David."/>
        </authorList>
    </citation>
    <scope>NUCLEOTIDE SEQUENCE [LARGE SCALE GENOMIC DNA]</scope>
    <source>
        <strain evidence="2">CECT 5096</strain>
    </source>
</reference>
<dbReference type="OrthoDB" id="7335506at2"/>
<evidence type="ECO:0000313" key="2">
    <source>
        <dbReference type="Proteomes" id="UP000049983"/>
    </source>
</evidence>
<dbReference type="GO" id="GO:0003824">
    <property type="term" value="F:catalytic activity"/>
    <property type="evidence" value="ECO:0007669"/>
    <property type="project" value="InterPro"/>
</dbReference>
<dbReference type="EMBL" id="CXWC01000011">
    <property type="protein sequence ID" value="CTQ72239.1"/>
    <property type="molecule type" value="Genomic_DNA"/>
</dbReference>